<dbReference type="GO" id="GO:0005829">
    <property type="term" value="C:cytosol"/>
    <property type="evidence" value="ECO:0007669"/>
    <property type="project" value="GOC"/>
</dbReference>
<dbReference type="EMBL" id="OD002579">
    <property type="protein sequence ID" value="CAD7405566.1"/>
    <property type="molecule type" value="Genomic_DNA"/>
</dbReference>
<keyword evidence="4 10" id="KW-0812">Transmembrane</keyword>
<dbReference type="GO" id="GO:0005789">
    <property type="term" value="C:endoplasmic reticulum membrane"/>
    <property type="evidence" value="ECO:0007669"/>
    <property type="project" value="TreeGrafter"/>
</dbReference>
<feature type="domain" description="Vesicle transport v-SNARE N-terminal" evidence="11">
    <location>
        <begin position="75"/>
        <end position="122"/>
    </location>
</feature>
<dbReference type="GO" id="GO:0006896">
    <property type="term" value="P:Golgi to vacuole transport"/>
    <property type="evidence" value="ECO:0007669"/>
    <property type="project" value="TreeGrafter"/>
</dbReference>
<dbReference type="GO" id="GO:0016236">
    <property type="term" value="P:macroautophagy"/>
    <property type="evidence" value="ECO:0007669"/>
    <property type="project" value="TreeGrafter"/>
</dbReference>
<dbReference type="GO" id="GO:0005794">
    <property type="term" value="C:Golgi apparatus"/>
    <property type="evidence" value="ECO:0007669"/>
    <property type="project" value="TreeGrafter"/>
</dbReference>
<comment type="similarity">
    <text evidence="2">Belongs to the VTI1 family.</text>
</comment>
<dbReference type="SUPFAM" id="SSF58038">
    <property type="entry name" value="SNARE fusion complex"/>
    <property type="match status" value="1"/>
</dbReference>
<evidence type="ECO:0000256" key="5">
    <source>
        <dbReference type="ARBA" id="ARBA00022927"/>
    </source>
</evidence>
<organism evidence="12">
    <name type="scientific">Timema poppense</name>
    <name type="common">Walking stick</name>
    <dbReference type="NCBI Taxonomy" id="170557"/>
    <lineage>
        <taxon>Eukaryota</taxon>
        <taxon>Metazoa</taxon>
        <taxon>Ecdysozoa</taxon>
        <taxon>Arthropoda</taxon>
        <taxon>Hexapoda</taxon>
        <taxon>Insecta</taxon>
        <taxon>Pterygota</taxon>
        <taxon>Neoptera</taxon>
        <taxon>Polyneoptera</taxon>
        <taxon>Phasmatodea</taxon>
        <taxon>Timematodea</taxon>
        <taxon>Timematoidea</taxon>
        <taxon>Timematidae</taxon>
        <taxon>Timema</taxon>
    </lineage>
</organism>
<dbReference type="AlphaFoldDB" id="A0A7R9CZX9"/>
<keyword evidence="6 10" id="KW-1133">Transmembrane helix</keyword>
<evidence type="ECO:0000259" key="11">
    <source>
        <dbReference type="Pfam" id="PF05008"/>
    </source>
</evidence>
<dbReference type="GO" id="GO:0012507">
    <property type="term" value="C:ER to Golgi transport vesicle membrane"/>
    <property type="evidence" value="ECO:0007669"/>
    <property type="project" value="TreeGrafter"/>
</dbReference>
<dbReference type="Pfam" id="PF12352">
    <property type="entry name" value="V-SNARE_C"/>
    <property type="match status" value="1"/>
</dbReference>
<dbReference type="GO" id="GO:0048280">
    <property type="term" value="P:vesicle fusion with Golgi apparatus"/>
    <property type="evidence" value="ECO:0007669"/>
    <property type="project" value="TreeGrafter"/>
</dbReference>
<sequence>MSWRAANNVTPGHGLKSPTLRHQSLNDNWEMEFKARLDLLGRVENHLGKPTPSSPNRKIQTSISLSSAVELNTTSALANYAIELEQMELEVREVDAAARPRLRTHVDSYRAELGRLSQEFLKVRSPPFQDGFFGQDDSYGAGVSMKEEQKLRLLDNSERIERTGHHLNAGYRIILETEEIGTQVLQDLHSQRETIQKSRSRLRETDAELGRSSRLLSGMIMRSIQHRFVLFGVAVVFIVVIVLGIYFTVTK</sequence>
<keyword evidence="5" id="KW-0653">Protein transport</keyword>
<evidence type="ECO:0000256" key="10">
    <source>
        <dbReference type="SAM" id="Phobius"/>
    </source>
</evidence>
<dbReference type="GO" id="GO:0042147">
    <property type="term" value="P:retrograde transport, endosome to Golgi"/>
    <property type="evidence" value="ECO:0007669"/>
    <property type="project" value="TreeGrafter"/>
</dbReference>
<dbReference type="InterPro" id="IPR007705">
    <property type="entry name" value="Vesicle_trsprt_v-SNARE_N"/>
</dbReference>
<dbReference type="SUPFAM" id="SSF47661">
    <property type="entry name" value="t-snare proteins"/>
    <property type="match status" value="1"/>
</dbReference>
<dbReference type="GO" id="GO:0005484">
    <property type="term" value="F:SNAP receptor activity"/>
    <property type="evidence" value="ECO:0007669"/>
    <property type="project" value="TreeGrafter"/>
</dbReference>
<reference evidence="12" key="1">
    <citation type="submission" date="2020-11" db="EMBL/GenBank/DDBJ databases">
        <authorList>
            <person name="Tran Van P."/>
        </authorList>
    </citation>
    <scope>NUCLEOTIDE SEQUENCE</scope>
</reference>
<comment type="subcellular location">
    <subcellularLocation>
        <location evidence="1">Membrane</location>
        <topology evidence="1">Single-pass type IV membrane protein</topology>
    </subcellularLocation>
</comment>
<keyword evidence="7" id="KW-0175">Coiled coil</keyword>
<dbReference type="Pfam" id="PF05008">
    <property type="entry name" value="V-SNARE"/>
    <property type="match status" value="1"/>
</dbReference>
<dbReference type="PANTHER" id="PTHR21230">
    <property type="entry name" value="VESICLE TRANSPORT V-SNARE PROTEIN VTI1-RELATED"/>
    <property type="match status" value="1"/>
</dbReference>
<dbReference type="InterPro" id="IPR010989">
    <property type="entry name" value="SNARE"/>
</dbReference>
<feature type="transmembrane region" description="Helical" evidence="10">
    <location>
        <begin position="228"/>
        <end position="249"/>
    </location>
</feature>
<dbReference type="PANTHER" id="PTHR21230:SF26">
    <property type="entry name" value="VESICLE TRANSPORT THROUGH INTERACTION WITH T-SNARES HOMOLOG 1A"/>
    <property type="match status" value="1"/>
</dbReference>
<keyword evidence="8 10" id="KW-0472">Membrane</keyword>
<dbReference type="GO" id="GO:0000149">
    <property type="term" value="F:SNARE binding"/>
    <property type="evidence" value="ECO:0007669"/>
    <property type="project" value="TreeGrafter"/>
</dbReference>
<dbReference type="GO" id="GO:0006886">
    <property type="term" value="P:intracellular protein transport"/>
    <property type="evidence" value="ECO:0007669"/>
    <property type="project" value="InterPro"/>
</dbReference>
<feature type="compositionally biased region" description="Polar residues" evidence="9">
    <location>
        <begin position="1"/>
        <end position="10"/>
    </location>
</feature>
<evidence type="ECO:0000256" key="3">
    <source>
        <dbReference type="ARBA" id="ARBA00022448"/>
    </source>
</evidence>
<gene>
    <name evidence="12" type="ORF">TPSB3V08_LOCUS5051</name>
</gene>
<dbReference type="InterPro" id="IPR038407">
    <property type="entry name" value="v-SNARE_N_sf"/>
</dbReference>
<protein>
    <recommendedName>
        <fullName evidence="11">Vesicle transport v-SNARE N-terminal domain-containing protein</fullName>
    </recommendedName>
</protein>
<proteinExistence type="inferred from homology"/>
<evidence type="ECO:0000256" key="6">
    <source>
        <dbReference type="ARBA" id="ARBA00022989"/>
    </source>
</evidence>
<feature type="region of interest" description="Disordered" evidence="9">
    <location>
        <begin position="1"/>
        <end position="21"/>
    </location>
</feature>
<evidence type="ECO:0000256" key="9">
    <source>
        <dbReference type="SAM" id="MobiDB-lite"/>
    </source>
</evidence>
<dbReference type="GO" id="GO:0031201">
    <property type="term" value="C:SNARE complex"/>
    <property type="evidence" value="ECO:0007669"/>
    <property type="project" value="TreeGrafter"/>
</dbReference>
<dbReference type="FunFam" id="1.20.5.110:FF:000078">
    <property type="entry name" value="Vesicle transport through interaction with t-SNAREs 1A"/>
    <property type="match status" value="1"/>
</dbReference>
<evidence type="ECO:0000256" key="7">
    <source>
        <dbReference type="ARBA" id="ARBA00023054"/>
    </source>
</evidence>
<dbReference type="Gene3D" id="1.20.58.400">
    <property type="entry name" value="t-snare proteins"/>
    <property type="match status" value="1"/>
</dbReference>
<dbReference type="GO" id="GO:0031902">
    <property type="term" value="C:late endosome membrane"/>
    <property type="evidence" value="ECO:0007669"/>
    <property type="project" value="TreeGrafter"/>
</dbReference>
<dbReference type="CDD" id="cd15891">
    <property type="entry name" value="SNARE_Vti1a"/>
    <property type="match status" value="1"/>
</dbReference>
<dbReference type="Gene3D" id="1.20.5.110">
    <property type="match status" value="1"/>
</dbReference>
<accession>A0A7R9CZX9</accession>
<evidence type="ECO:0000256" key="1">
    <source>
        <dbReference type="ARBA" id="ARBA00004211"/>
    </source>
</evidence>
<keyword evidence="3" id="KW-0813">Transport</keyword>
<evidence type="ECO:0000256" key="8">
    <source>
        <dbReference type="ARBA" id="ARBA00023136"/>
    </source>
</evidence>
<evidence type="ECO:0000256" key="2">
    <source>
        <dbReference type="ARBA" id="ARBA00006108"/>
    </source>
</evidence>
<evidence type="ECO:0000313" key="12">
    <source>
        <dbReference type="EMBL" id="CAD7405566.1"/>
    </source>
</evidence>
<dbReference type="GO" id="GO:0006891">
    <property type="term" value="P:intra-Golgi vesicle-mediated transport"/>
    <property type="evidence" value="ECO:0007669"/>
    <property type="project" value="TreeGrafter"/>
</dbReference>
<name>A0A7R9CZX9_TIMPO</name>
<evidence type="ECO:0000256" key="4">
    <source>
        <dbReference type="ARBA" id="ARBA00022692"/>
    </source>
</evidence>